<keyword evidence="3" id="KW-1185">Reference proteome</keyword>
<evidence type="ECO:0000313" key="2">
    <source>
        <dbReference type="EMBL" id="QYC10030.1"/>
    </source>
</evidence>
<keyword evidence="2" id="KW-0540">Nuclease</keyword>
<feature type="domain" description="Restriction endonuclease type IV Mrr" evidence="1">
    <location>
        <begin position="153"/>
        <end position="256"/>
    </location>
</feature>
<dbReference type="Pfam" id="PF04471">
    <property type="entry name" value="Mrr_cat"/>
    <property type="match status" value="1"/>
</dbReference>
<organism evidence="2 3">
    <name type="scientific">Brevundimonas nasdae</name>
    <dbReference type="NCBI Taxonomy" id="172043"/>
    <lineage>
        <taxon>Bacteria</taxon>
        <taxon>Pseudomonadati</taxon>
        <taxon>Pseudomonadota</taxon>
        <taxon>Alphaproteobacteria</taxon>
        <taxon>Caulobacterales</taxon>
        <taxon>Caulobacteraceae</taxon>
        <taxon>Brevundimonas</taxon>
    </lineage>
</organism>
<name>A0ABX8TI20_9CAUL</name>
<dbReference type="InterPro" id="IPR007560">
    <property type="entry name" value="Restrct_endonuc_IV_Mrr"/>
</dbReference>
<sequence length="289" mass="32280">MTILTGLEMKMALELFESGGHVLDFTNATYAAFFRSEVGIDIYDDAYAIYGTSKGKRLRAFLEKAQPAGIRKILVSLWGYRQMTLRISGEADPLIDFGTDLSALIVRLGGKPLTLSPVPTHPASEAEDAVDHAALMTSLREIMTLAPHPRGFAFEKFLKGMFDAWRLDARKAFKIIGEQIDGSFQLGDATVLLEAKWQNHPVDLITLQGFQGRLEDRPIWTRGLFISYGGFSVEALQRFQTRRVVLMDGLDIHDLLDRKLSLKDVINAKSRRASETGQGYVPVRDLFPS</sequence>
<gene>
    <name evidence="2" type="ORF">KWG56_15930</name>
</gene>
<accession>A0ABX8TI20</accession>
<dbReference type="GeneID" id="94376778"/>
<dbReference type="GO" id="GO:0004519">
    <property type="term" value="F:endonuclease activity"/>
    <property type="evidence" value="ECO:0007669"/>
    <property type="project" value="UniProtKB-KW"/>
</dbReference>
<dbReference type="RefSeq" id="WP_219352878.1">
    <property type="nucleotide sequence ID" value="NZ_CBFGPT010000009.1"/>
</dbReference>
<proteinExistence type="predicted"/>
<dbReference type="EMBL" id="CP080034">
    <property type="protein sequence ID" value="QYC10030.1"/>
    <property type="molecule type" value="Genomic_DNA"/>
</dbReference>
<reference evidence="2 3" key="1">
    <citation type="submission" date="2021-07" db="EMBL/GenBank/DDBJ databases">
        <title>Isolation and characterization of bacteria from a gold mining with a capacity of golden bioaccumulation.</title>
        <authorList>
            <person name="Yang X.J."/>
        </authorList>
    </citation>
    <scope>NUCLEOTIDE SEQUENCE [LARGE SCALE GENOMIC DNA]</scope>
    <source>
        <strain evidence="2 3">Au29</strain>
    </source>
</reference>
<protein>
    <submittedName>
        <fullName evidence="2">Restriction endonuclease</fullName>
    </submittedName>
</protein>
<keyword evidence="2" id="KW-0255">Endonuclease</keyword>
<dbReference type="Proteomes" id="UP000824334">
    <property type="component" value="Chromosome"/>
</dbReference>
<keyword evidence="2" id="KW-0378">Hydrolase</keyword>
<evidence type="ECO:0000313" key="3">
    <source>
        <dbReference type="Proteomes" id="UP000824334"/>
    </source>
</evidence>
<evidence type="ECO:0000259" key="1">
    <source>
        <dbReference type="Pfam" id="PF04471"/>
    </source>
</evidence>